<keyword evidence="2" id="KW-0813">Transport</keyword>
<dbReference type="GO" id="GO:0006865">
    <property type="term" value="P:amino acid transport"/>
    <property type="evidence" value="ECO:0007669"/>
    <property type="project" value="UniProtKB-KW"/>
</dbReference>
<keyword evidence="11" id="KW-1185">Reference proteome</keyword>
<dbReference type="GO" id="GO:0005886">
    <property type="term" value="C:plasma membrane"/>
    <property type="evidence" value="ECO:0007669"/>
    <property type="project" value="UniProtKB-SubCell"/>
</dbReference>
<feature type="transmembrane region" description="Helical" evidence="9">
    <location>
        <begin position="60"/>
        <end position="83"/>
    </location>
</feature>
<feature type="transmembrane region" description="Helical" evidence="9">
    <location>
        <begin position="134"/>
        <end position="162"/>
    </location>
</feature>
<evidence type="ECO:0000256" key="8">
    <source>
        <dbReference type="ARBA" id="ARBA00037998"/>
    </source>
</evidence>
<proteinExistence type="inferred from homology"/>
<feature type="transmembrane region" description="Helical" evidence="9">
    <location>
        <begin position="269"/>
        <end position="287"/>
    </location>
</feature>
<dbReference type="OrthoDB" id="9807115at2"/>
<dbReference type="PANTHER" id="PTHR11795">
    <property type="entry name" value="BRANCHED-CHAIN AMINO ACID TRANSPORT SYSTEM PERMEASE PROTEIN LIVH"/>
    <property type="match status" value="1"/>
</dbReference>
<dbReference type="InterPro" id="IPR052157">
    <property type="entry name" value="BCAA_transport_permease"/>
</dbReference>
<dbReference type="Pfam" id="PF02653">
    <property type="entry name" value="BPD_transp_2"/>
    <property type="match status" value="1"/>
</dbReference>
<protein>
    <submittedName>
        <fullName evidence="10">Branched-chain amino acid transport system permease protein</fullName>
    </submittedName>
</protein>
<sequence length="291" mass="30703">MESFIAQVINGLATGSIYALIVLGMNLLVLVRDIVHQGYAHIIMITMAAGWITLNTSGGNIAMAIAVMVVVGVLVTMATEPLFRPLCKRGAQLETIVLAMSVGIILTEFMSQFVNSGGNFAFPASMRGGGITLTFGLIRLSLANIIALISAVVVALVLLWFMHKTQQGRAIRAMAQNLRVAKMLGIPFGMTGMIGFGIAGFLAAIIAILIIMTIGTCGPSLGDTFAVKSVILMLFAGMGNLKGGLLSALFMGLIEAMALAYLPGSWTQAIFYGVIMLVIIWKPNGLFGTAK</sequence>
<dbReference type="STRING" id="1122934.SAMN02745691_01423"/>
<evidence type="ECO:0000256" key="6">
    <source>
        <dbReference type="ARBA" id="ARBA00022989"/>
    </source>
</evidence>
<dbReference type="Proteomes" id="UP000184342">
    <property type="component" value="Unassembled WGS sequence"/>
</dbReference>
<evidence type="ECO:0000256" key="1">
    <source>
        <dbReference type="ARBA" id="ARBA00004651"/>
    </source>
</evidence>
<evidence type="ECO:0000256" key="5">
    <source>
        <dbReference type="ARBA" id="ARBA00022970"/>
    </source>
</evidence>
<dbReference type="InterPro" id="IPR001851">
    <property type="entry name" value="ABC_transp_permease"/>
</dbReference>
<keyword evidence="5" id="KW-0029">Amino-acid transport</keyword>
<feature type="transmembrane region" description="Helical" evidence="9">
    <location>
        <begin position="95"/>
        <end position="114"/>
    </location>
</feature>
<name>A0A1M6GXU8_9FIRM</name>
<evidence type="ECO:0000313" key="11">
    <source>
        <dbReference type="Proteomes" id="UP000184342"/>
    </source>
</evidence>
<feature type="transmembrane region" description="Helical" evidence="9">
    <location>
        <begin position="183"/>
        <end position="214"/>
    </location>
</feature>
<evidence type="ECO:0000256" key="4">
    <source>
        <dbReference type="ARBA" id="ARBA00022692"/>
    </source>
</evidence>
<evidence type="ECO:0000256" key="9">
    <source>
        <dbReference type="SAM" id="Phobius"/>
    </source>
</evidence>
<keyword evidence="7 9" id="KW-0472">Membrane</keyword>
<feature type="transmembrane region" description="Helical" evidence="9">
    <location>
        <begin position="38"/>
        <end position="54"/>
    </location>
</feature>
<dbReference type="AlphaFoldDB" id="A0A1M6GXU8"/>
<organism evidence="10 11">
    <name type="scientific">Parasporobacterium paucivorans DSM 15970</name>
    <dbReference type="NCBI Taxonomy" id="1122934"/>
    <lineage>
        <taxon>Bacteria</taxon>
        <taxon>Bacillati</taxon>
        <taxon>Bacillota</taxon>
        <taxon>Clostridia</taxon>
        <taxon>Lachnospirales</taxon>
        <taxon>Lachnospiraceae</taxon>
        <taxon>Parasporobacterium</taxon>
    </lineage>
</organism>
<evidence type="ECO:0000313" key="10">
    <source>
        <dbReference type="EMBL" id="SHJ14744.1"/>
    </source>
</evidence>
<evidence type="ECO:0000256" key="2">
    <source>
        <dbReference type="ARBA" id="ARBA00022448"/>
    </source>
</evidence>
<dbReference type="CDD" id="cd06582">
    <property type="entry name" value="TM_PBP1_LivH_like"/>
    <property type="match status" value="1"/>
</dbReference>
<comment type="similarity">
    <text evidence="8">Belongs to the binding-protein-dependent transport system permease family. LivHM subfamily.</text>
</comment>
<dbReference type="PANTHER" id="PTHR11795:SF445">
    <property type="entry name" value="AMINO ACID ABC TRANSPORTER PERMEASE PROTEIN"/>
    <property type="match status" value="1"/>
</dbReference>
<keyword evidence="3" id="KW-1003">Cell membrane</keyword>
<accession>A0A1M6GXU8</accession>
<dbReference type="GO" id="GO:0022857">
    <property type="term" value="F:transmembrane transporter activity"/>
    <property type="evidence" value="ECO:0007669"/>
    <property type="project" value="InterPro"/>
</dbReference>
<feature type="transmembrane region" description="Helical" evidence="9">
    <location>
        <begin position="12"/>
        <end position="31"/>
    </location>
</feature>
<dbReference type="EMBL" id="FQYT01000013">
    <property type="protein sequence ID" value="SHJ14744.1"/>
    <property type="molecule type" value="Genomic_DNA"/>
</dbReference>
<dbReference type="RefSeq" id="WP_073993662.1">
    <property type="nucleotide sequence ID" value="NZ_FQYT01000013.1"/>
</dbReference>
<evidence type="ECO:0000256" key="7">
    <source>
        <dbReference type="ARBA" id="ARBA00023136"/>
    </source>
</evidence>
<evidence type="ECO:0000256" key="3">
    <source>
        <dbReference type="ARBA" id="ARBA00022475"/>
    </source>
</evidence>
<gene>
    <name evidence="10" type="ORF">SAMN02745691_01423</name>
</gene>
<keyword evidence="4 9" id="KW-0812">Transmembrane</keyword>
<reference evidence="10 11" key="1">
    <citation type="submission" date="2016-11" db="EMBL/GenBank/DDBJ databases">
        <authorList>
            <person name="Jaros S."/>
            <person name="Januszkiewicz K."/>
            <person name="Wedrychowicz H."/>
        </authorList>
    </citation>
    <scope>NUCLEOTIDE SEQUENCE [LARGE SCALE GENOMIC DNA]</scope>
    <source>
        <strain evidence="10 11">DSM 15970</strain>
    </source>
</reference>
<comment type="subcellular location">
    <subcellularLocation>
        <location evidence="1">Cell membrane</location>
        <topology evidence="1">Multi-pass membrane protein</topology>
    </subcellularLocation>
</comment>
<keyword evidence="6 9" id="KW-1133">Transmembrane helix</keyword>